<gene>
    <name evidence="2" type="ORF">OT_ostta07g01180</name>
</gene>
<dbReference type="KEGG" id="ota:OT_ostta07g01180"/>
<accession>A0A090M308</accession>
<evidence type="ECO:0000313" key="3">
    <source>
        <dbReference type="Proteomes" id="UP000009170"/>
    </source>
</evidence>
<organism evidence="2 3">
    <name type="scientific">Ostreococcus tauri</name>
    <name type="common">Marine green alga</name>
    <dbReference type="NCBI Taxonomy" id="70448"/>
    <lineage>
        <taxon>Eukaryota</taxon>
        <taxon>Viridiplantae</taxon>
        <taxon>Chlorophyta</taxon>
        <taxon>Mamiellophyceae</taxon>
        <taxon>Mamiellales</taxon>
        <taxon>Bathycoccaceae</taxon>
        <taxon>Ostreococcus</taxon>
    </lineage>
</organism>
<dbReference type="Proteomes" id="UP000009170">
    <property type="component" value="Unassembled WGS sequence"/>
</dbReference>
<proteinExistence type="predicted"/>
<reference evidence="3" key="1">
    <citation type="journal article" date="2006" name="Proc. Natl. Acad. Sci. U.S.A.">
        <title>Genome analysis of the smallest free-living eukaryote Ostreococcus tauri unveils many unique features.</title>
        <authorList>
            <person name="Derelle E."/>
            <person name="Ferraz C."/>
            <person name="Rombauts S."/>
            <person name="Rouze P."/>
            <person name="Worden A.Z."/>
            <person name="Robbens S."/>
            <person name="Partensky F."/>
            <person name="Degroeve S."/>
            <person name="Echeynie S."/>
            <person name="Cooke R."/>
            <person name="Saeys Y."/>
            <person name="Wuyts J."/>
            <person name="Jabbari K."/>
            <person name="Bowler C."/>
            <person name="Panaud O."/>
            <person name="Piegu B."/>
            <person name="Ball S.G."/>
            <person name="Ral J.-P."/>
            <person name="Bouget F.-Y."/>
            <person name="Piganeau G."/>
            <person name="De Baets B."/>
            <person name="Picard A."/>
            <person name="Delseny M."/>
            <person name="Demaille J."/>
            <person name="Van de Peer Y."/>
            <person name="Moreau H."/>
        </authorList>
    </citation>
    <scope>NUCLEOTIDE SEQUENCE [LARGE SCALE GENOMIC DNA]</scope>
    <source>
        <strain evidence="3">OTTH 0595 / CCAP 157/2 / RCC745</strain>
    </source>
</reference>
<dbReference type="AlphaFoldDB" id="A0A090M308"/>
<dbReference type="InterPro" id="IPR049226">
    <property type="entry name" value="DUF6823"/>
</dbReference>
<dbReference type="GeneID" id="34945965"/>
<name>A0A090M308_OSTTA</name>
<sequence length="183" mass="20154">MASTMAFRCVVSTALRDDGRDSTRSARRGGVVRAGMFDFLQNNKDVGGRDTTFEAQQEILRKRRSGANLGKEVAARRAKVSRFVNKKLPEQEMRMIEKKNRDKANALSKEAIKGGIPLPMASFGMPEFDGGERFDLRGKYVDEGWVDESDSGPFGGLFGGKKKAPPAKGKKAPPPKKKGWFGK</sequence>
<dbReference type="InParanoid" id="A0A090M308"/>
<dbReference type="Pfam" id="PF20709">
    <property type="entry name" value="DUF6823"/>
    <property type="match status" value="1"/>
</dbReference>
<dbReference type="EMBL" id="CAID01000007">
    <property type="protein sequence ID" value="CEF98625.1"/>
    <property type="molecule type" value="Genomic_DNA"/>
</dbReference>
<dbReference type="RefSeq" id="XP_022839380.1">
    <property type="nucleotide sequence ID" value="XM_022983745.1"/>
</dbReference>
<feature type="region of interest" description="Disordered" evidence="1">
    <location>
        <begin position="146"/>
        <end position="183"/>
    </location>
</feature>
<keyword evidence="3" id="KW-1185">Reference proteome</keyword>
<protein>
    <submittedName>
        <fullName evidence="2">Unnamed product</fullName>
    </submittedName>
</protein>
<reference evidence="2 3" key="2">
    <citation type="journal article" date="2014" name="BMC Genomics">
        <title>An improved genome of the model marine alga Ostreococcus tauri unfolds by assessing Illumina de novo assemblies.</title>
        <authorList>
            <person name="Blanc-Mathieu R."/>
            <person name="Verhelst B."/>
            <person name="Derelle E."/>
            <person name="Rombauts S."/>
            <person name="Bouget F.Y."/>
            <person name="Carre I."/>
            <person name="Chateau A."/>
            <person name="Eyre-Walker A."/>
            <person name="Grimsley N."/>
            <person name="Moreau H."/>
            <person name="Piegu B."/>
            <person name="Rivals E."/>
            <person name="Schackwitz W."/>
            <person name="Van de Peer Y."/>
            <person name="Piganeau G."/>
        </authorList>
    </citation>
    <scope>NUCLEOTIDE SEQUENCE [LARGE SCALE GENOMIC DNA]</scope>
    <source>
        <strain evidence="3">OTTH 0595 / CCAP 157/2 / RCC745</strain>
    </source>
</reference>
<feature type="compositionally biased region" description="Basic residues" evidence="1">
    <location>
        <begin position="160"/>
        <end position="183"/>
    </location>
</feature>
<dbReference type="OrthoDB" id="199317at2759"/>
<comment type="caution">
    <text evidence="2">The sequence shown here is derived from an EMBL/GenBank/DDBJ whole genome shotgun (WGS) entry which is preliminary data.</text>
</comment>
<evidence type="ECO:0000313" key="2">
    <source>
        <dbReference type="EMBL" id="CEF98625.1"/>
    </source>
</evidence>
<evidence type="ECO:0000256" key="1">
    <source>
        <dbReference type="SAM" id="MobiDB-lite"/>
    </source>
</evidence>